<dbReference type="Proteomes" id="UP001227192">
    <property type="component" value="Unassembled WGS sequence"/>
</dbReference>
<dbReference type="Pfam" id="PF00144">
    <property type="entry name" value="Beta-lactamase"/>
    <property type="match status" value="1"/>
</dbReference>
<dbReference type="AlphaFoldDB" id="A0AAI9THS5"/>
<protein>
    <recommendedName>
        <fullName evidence="6">Beta-lactamase/transpeptidase-like protein</fullName>
    </recommendedName>
</protein>
<keyword evidence="5" id="KW-1185">Reference proteome</keyword>
<organism evidence="4 5">
    <name type="scientific">Penicillium thymicola</name>
    <dbReference type="NCBI Taxonomy" id="293382"/>
    <lineage>
        <taxon>Eukaryota</taxon>
        <taxon>Fungi</taxon>
        <taxon>Dikarya</taxon>
        <taxon>Ascomycota</taxon>
        <taxon>Pezizomycotina</taxon>
        <taxon>Eurotiomycetes</taxon>
        <taxon>Eurotiomycetidae</taxon>
        <taxon>Eurotiales</taxon>
        <taxon>Aspergillaceae</taxon>
        <taxon>Penicillium</taxon>
    </lineage>
</organism>
<dbReference type="InterPro" id="IPR001466">
    <property type="entry name" value="Beta-lactam-related"/>
</dbReference>
<dbReference type="Gene3D" id="3.40.710.10">
    <property type="entry name" value="DD-peptidase/beta-lactamase superfamily"/>
    <property type="match status" value="1"/>
</dbReference>
<accession>A0AAI9THS5</accession>
<reference evidence="4" key="2">
    <citation type="journal article" date="2016" name="Fungal Biol.">
        <title>Ochratoxin A production by Penicillium thymicola.</title>
        <authorList>
            <person name="Nguyen H.D.T."/>
            <person name="McMullin D.R."/>
            <person name="Ponomareva E."/>
            <person name="Riley R."/>
            <person name="Pomraning K.R."/>
            <person name="Baker S.E."/>
            <person name="Seifert K.A."/>
        </authorList>
    </citation>
    <scope>NUCLEOTIDE SEQUENCE</scope>
    <source>
        <strain evidence="4">DAOM 180753</strain>
    </source>
</reference>
<proteinExistence type="inferred from homology"/>
<evidence type="ECO:0000313" key="5">
    <source>
        <dbReference type="Proteomes" id="UP001227192"/>
    </source>
</evidence>
<dbReference type="SUPFAM" id="SSF56601">
    <property type="entry name" value="beta-lactamase/transpeptidase-like"/>
    <property type="match status" value="1"/>
</dbReference>
<comment type="similarity">
    <text evidence="1">Belongs to the peptidase S12 family.</text>
</comment>
<dbReference type="EMBL" id="LACB01000160">
    <property type="protein sequence ID" value="KAJ9487442.1"/>
    <property type="molecule type" value="Genomic_DNA"/>
</dbReference>
<dbReference type="PANTHER" id="PTHR46825:SF14">
    <property type="entry name" value="BETA-LACTAMASE-RELATED DOMAIN-CONTAINING PROTEIN"/>
    <property type="match status" value="1"/>
</dbReference>
<reference evidence="4" key="1">
    <citation type="submission" date="2015-06" db="EMBL/GenBank/DDBJ databases">
        <authorList>
            <person name="Nguyen H."/>
        </authorList>
    </citation>
    <scope>NUCLEOTIDE SEQUENCE</scope>
    <source>
        <strain evidence="4">DAOM 180753</strain>
    </source>
</reference>
<dbReference type="Gene3D" id="2.40.128.600">
    <property type="match status" value="1"/>
</dbReference>
<name>A0AAI9THS5_PENTH</name>
<dbReference type="PANTHER" id="PTHR46825">
    <property type="entry name" value="D-ALANYL-D-ALANINE-CARBOXYPEPTIDASE/ENDOPEPTIDASE AMPH"/>
    <property type="match status" value="1"/>
</dbReference>
<evidence type="ECO:0000256" key="1">
    <source>
        <dbReference type="ARBA" id="ARBA00038215"/>
    </source>
</evidence>
<evidence type="ECO:0000313" key="4">
    <source>
        <dbReference type="EMBL" id="KAJ9487442.1"/>
    </source>
</evidence>
<evidence type="ECO:0000259" key="3">
    <source>
        <dbReference type="Pfam" id="PF11954"/>
    </source>
</evidence>
<dbReference type="InterPro" id="IPR050491">
    <property type="entry name" value="AmpC-like"/>
</dbReference>
<dbReference type="InterPro" id="IPR012338">
    <property type="entry name" value="Beta-lactam/transpept-like"/>
</dbReference>
<gene>
    <name evidence="4" type="ORF">VN97_g5888</name>
</gene>
<sequence length="532" mass="59093">MANLPTRLHPLRSTAERILLLSGSAGASVGVLHKGEVIVTENLGFRDHALQEQATADTLYNIGSLTKSMLAQAASAVVEEGLVSWDTPVSSIVPEFQSIDETLTKDCTLIDLLSHRSGLPTANVLWYQGGSEPLVKKRDLLPIINAMSPSFSLRGSWRYSNWGYALAGEMLERVTGEPWQVLLKKNLWEPLGLQRTTTDGRWKELPNVAQAFMALEDTSVFPLEGQAIDDSTVVGASGGVCSSVNELLLYYRELMRAYNHQSKNTVTFTPGSAFKQVPSVFSAHAVFPHPSAPAYADSTYTLGWVRTRLPSAVGLPSDNSGLVARMPEIGRGTKPQQVFYHQGTTAGFYSSVYLLPETESCVITLVNTKPLCDSSDWIAQLYLEGLIDSPEPIDFIKLTEESVRMNSSRFSDAEQTLSQERVLGTVPMALEAYCGRYYWGGRVYYIDIERQGEGLQLVIQGRADQRYGLQHYHYNTFTWLMTNDEEAKRGRFIQATYTYKMVFHCDEIQVIDGFTWQEIGGGKALFKKECAA</sequence>
<evidence type="ECO:0000259" key="2">
    <source>
        <dbReference type="Pfam" id="PF00144"/>
    </source>
</evidence>
<dbReference type="InterPro" id="IPR021860">
    <property type="entry name" value="Peptidase_S12_Pab87-rel_C"/>
</dbReference>
<comment type="caution">
    <text evidence="4">The sequence shown here is derived from an EMBL/GenBank/DDBJ whole genome shotgun (WGS) entry which is preliminary data.</text>
</comment>
<evidence type="ECO:0008006" key="6">
    <source>
        <dbReference type="Google" id="ProtNLM"/>
    </source>
</evidence>
<feature type="domain" description="Peptidase S12 Pab87-related C-terminal" evidence="3">
    <location>
        <begin position="428"/>
        <end position="517"/>
    </location>
</feature>
<feature type="domain" description="Beta-lactamase-related" evidence="2">
    <location>
        <begin position="24"/>
        <end position="371"/>
    </location>
</feature>
<dbReference type="Pfam" id="PF11954">
    <property type="entry name" value="DUF3471"/>
    <property type="match status" value="1"/>
</dbReference>